<proteinExistence type="predicted"/>
<keyword evidence="1" id="KW-0472">Membrane</keyword>
<protein>
    <recommendedName>
        <fullName evidence="5">Secreted peptide</fullName>
    </recommendedName>
</protein>
<dbReference type="EMBL" id="JAWWNJ010000083">
    <property type="protein sequence ID" value="KAK7001522.1"/>
    <property type="molecule type" value="Genomic_DNA"/>
</dbReference>
<dbReference type="AlphaFoldDB" id="A0AAW0A6J7"/>
<evidence type="ECO:0008006" key="5">
    <source>
        <dbReference type="Google" id="ProtNLM"/>
    </source>
</evidence>
<accession>A0AAW0A6J7</accession>
<dbReference type="Proteomes" id="UP001362999">
    <property type="component" value="Unassembled WGS sequence"/>
</dbReference>
<feature type="chain" id="PRO_5043765695" description="Secreted peptide" evidence="2">
    <location>
        <begin position="23"/>
        <end position="131"/>
    </location>
</feature>
<evidence type="ECO:0000256" key="2">
    <source>
        <dbReference type="SAM" id="SignalP"/>
    </source>
</evidence>
<reference evidence="3 4" key="1">
    <citation type="journal article" date="2024" name="J Genomics">
        <title>Draft genome sequencing and assembly of Favolaschia claudopus CIRM-BRFM 2984 isolated from oak limbs.</title>
        <authorList>
            <person name="Navarro D."/>
            <person name="Drula E."/>
            <person name="Chaduli D."/>
            <person name="Cazenave R."/>
            <person name="Ahrendt S."/>
            <person name="Wang J."/>
            <person name="Lipzen A."/>
            <person name="Daum C."/>
            <person name="Barry K."/>
            <person name="Grigoriev I.V."/>
            <person name="Favel A."/>
            <person name="Rosso M.N."/>
            <person name="Martin F."/>
        </authorList>
    </citation>
    <scope>NUCLEOTIDE SEQUENCE [LARGE SCALE GENOMIC DNA]</scope>
    <source>
        <strain evidence="3 4">CIRM-BRFM 2984</strain>
    </source>
</reference>
<evidence type="ECO:0000256" key="1">
    <source>
        <dbReference type="SAM" id="Phobius"/>
    </source>
</evidence>
<evidence type="ECO:0000313" key="4">
    <source>
        <dbReference type="Proteomes" id="UP001362999"/>
    </source>
</evidence>
<keyword evidence="4" id="KW-1185">Reference proteome</keyword>
<keyword evidence="2" id="KW-0732">Signal</keyword>
<gene>
    <name evidence="3" type="ORF">R3P38DRAFT_3049543</name>
</gene>
<name>A0AAW0A6J7_9AGAR</name>
<comment type="caution">
    <text evidence="3">The sequence shown here is derived from an EMBL/GenBank/DDBJ whole genome shotgun (WGS) entry which is preliminary data.</text>
</comment>
<keyword evidence="1" id="KW-1133">Transmembrane helix</keyword>
<feature type="transmembrane region" description="Helical" evidence="1">
    <location>
        <begin position="101"/>
        <end position="119"/>
    </location>
</feature>
<sequence length="131" mass="15031">MPPLCGVRPILLLLLRPSSVLCFRDALIPHPVVVSFALRLPVMPLPLSSSVYALLSLCFRDTSGIPHPGHTFFVVLRLLPSSYYALSLAHVSSLHSYCFRWYYIYIWTFLHILCIFSILHRLRTYQNRSGI</sequence>
<organism evidence="3 4">
    <name type="scientific">Favolaschia claudopus</name>
    <dbReference type="NCBI Taxonomy" id="2862362"/>
    <lineage>
        <taxon>Eukaryota</taxon>
        <taxon>Fungi</taxon>
        <taxon>Dikarya</taxon>
        <taxon>Basidiomycota</taxon>
        <taxon>Agaricomycotina</taxon>
        <taxon>Agaricomycetes</taxon>
        <taxon>Agaricomycetidae</taxon>
        <taxon>Agaricales</taxon>
        <taxon>Marasmiineae</taxon>
        <taxon>Mycenaceae</taxon>
        <taxon>Favolaschia</taxon>
    </lineage>
</organism>
<keyword evidence="1" id="KW-0812">Transmembrane</keyword>
<evidence type="ECO:0000313" key="3">
    <source>
        <dbReference type="EMBL" id="KAK7001522.1"/>
    </source>
</evidence>
<feature type="signal peptide" evidence="2">
    <location>
        <begin position="1"/>
        <end position="22"/>
    </location>
</feature>